<dbReference type="AlphaFoldDB" id="A0A8S3YFT5"/>
<keyword evidence="3" id="KW-1185">Reference proteome</keyword>
<organism evidence="2 3">
    <name type="scientific">Candidula unifasciata</name>
    <dbReference type="NCBI Taxonomy" id="100452"/>
    <lineage>
        <taxon>Eukaryota</taxon>
        <taxon>Metazoa</taxon>
        <taxon>Spiralia</taxon>
        <taxon>Lophotrochozoa</taxon>
        <taxon>Mollusca</taxon>
        <taxon>Gastropoda</taxon>
        <taxon>Heterobranchia</taxon>
        <taxon>Euthyneura</taxon>
        <taxon>Panpulmonata</taxon>
        <taxon>Eupulmonata</taxon>
        <taxon>Stylommatophora</taxon>
        <taxon>Helicina</taxon>
        <taxon>Helicoidea</taxon>
        <taxon>Geomitridae</taxon>
        <taxon>Candidula</taxon>
    </lineage>
</organism>
<sequence>SLHGMFFFSLIITETQVTHPEPASRPIPVFPRPQERKKEYPVWLPVVIIGIAVILGYLIYANMEPAAKSNIPGVSNKIEV</sequence>
<name>A0A8S3YFT5_9EUPU</name>
<dbReference type="EMBL" id="CAJHNH020000206">
    <property type="protein sequence ID" value="CAG5116069.1"/>
    <property type="molecule type" value="Genomic_DNA"/>
</dbReference>
<evidence type="ECO:0000313" key="3">
    <source>
        <dbReference type="Proteomes" id="UP000678393"/>
    </source>
</evidence>
<evidence type="ECO:0000313" key="2">
    <source>
        <dbReference type="EMBL" id="CAG5116069.1"/>
    </source>
</evidence>
<evidence type="ECO:0000256" key="1">
    <source>
        <dbReference type="SAM" id="Phobius"/>
    </source>
</evidence>
<comment type="caution">
    <text evidence="2">The sequence shown here is derived from an EMBL/GenBank/DDBJ whole genome shotgun (WGS) entry which is preliminary data.</text>
</comment>
<keyword evidence="1" id="KW-0812">Transmembrane</keyword>
<proteinExistence type="predicted"/>
<reference evidence="2" key="1">
    <citation type="submission" date="2021-04" db="EMBL/GenBank/DDBJ databases">
        <authorList>
            <consortium name="Molecular Ecology Group"/>
        </authorList>
    </citation>
    <scope>NUCLEOTIDE SEQUENCE</scope>
</reference>
<accession>A0A8S3YFT5</accession>
<dbReference type="Proteomes" id="UP000678393">
    <property type="component" value="Unassembled WGS sequence"/>
</dbReference>
<keyword evidence="1" id="KW-1133">Transmembrane helix</keyword>
<gene>
    <name evidence="2" type="ORF">CUNI_LOCUS1627</name>
</gene>
<feature type="non-terminal residue" evidence="2">
    <location>
        <position position="80"/>
    </location>
</feature>
<protein>
    <submittedName>
        <fullName evidence="2">Uncharacterized protein</fullName>
    </submittedName>
</protein>
<keyword evidence="1" id="KW-0472">Membrane</keyword>
<feature type="transmembrane region" description="Helical" evidence="1">
    <location>
        <begin position="40"/>
        <end position="60"/>
    </location>
</feature>